<gene>
    <name evidence="3" type="ORF">HDA33_000887</name>
</gene>
<evidence type="ECO:0000313" key="3">
    <source>
        <dbReference type="EMBL" id="MBB5848323.1"/>
    </source>
</evidence>
<dbReference type="Pfam" id="PF26035">
    <property type="entry name" value="DUF8010"/>
    <property type="match status" value="1"/>
</dbReference>
<comment type="caution">
    <text evidence="3">The sequence shown here is derived from an EMBL/GenBank/DDBJ whole genome shotgun (WGS) entry which is preliminary data.</text>
</comment>
<evidence type="ECO:0000259" key="2">
    <source>
        <dbReference type="Pfam" id="PF26572"/>
    </source>
</evidence>
<dbReference type="Pfam" id="PF26572">
    <property type="entry name" value="DUF8185"/>
    <property type="match status" value="1"/>
</dbReference>
<protein>
    <submittedName>
        <fullName evidence="3">Uncharacterized protein</fullName>
    </submittedName>
</protein>
<feature type="domain" description="DUF8010" evidence="1">
    <location>
        <begin position="12"/>
        <end position="120"/>
    </location>
</feature>
<sequence length="239" mass="25186">MTEPSAAPAPAPVLRLADERAVRDLEQFATRARRVSDTGMRLHVVPEAGPSRTPMLAQWVSVLQPAGLGDEVPVVLGLRTVPLATAEMAADLDAVVALGAVTERTARMRSRQPVDLDFSVPPGREQVTWTALTPPRSGWTPAAEVADEELADVAERGVAAVREALPENPGEAMVRKVRAQMWGPLLGGDALGFPAGMAFGAHALGFLQPGGRARLNTAGPWTRLDTPGGFVLGRPAMAV</sequence>
<reference evidence="3 4" key="1">
    <citation type="submission" date="2020-08" db="EMBL/GenBank/DDBJ databases">
        <title>Sequencing the genomes of 1000 actinobacteria strains.</title>
        <authorList>
            <person name="Klenk H.-P."/>
        </authorList>
    </citation>
    <scope>NUCLEOTIDE SEQUENCE [LARGE SCALE GENOMIC DNA]</scope>
    <source>
        <strain evidence="3 4">DSM 17945</strain>
    </source>
</reference>
<name>A0A7W9N045_9MICC</name>
<evidence type="ECO:0000259" key="1">
    <source>
        <dbReference type="Pfam" id="PF26035"/>
    </source>
</evidence>
<keyword evidence="4" id="KW-1185">Reference proteome</keyword>
<dbReference type="InterPro" id="IPR058323">
    <property type="entry name" value="DUF8010"/>
</dbReference>
<dbReference type="EMBL" id="JACHMW010000001">
    <property type="protein sequence ID" value="MBB5848323.1"/>
    <property type="molecule type" value="Genomic_DNA"/>
</dbReference>
<dbReference type="AlphaFoldDB" id="A0A7W9N045"/>
<proteinExistence type="predicted"/>
<feature type="domain" description="DUF8185" evidence="2">
    <location>
        <begin position="134"/>
        <end position="236"/>
    </location>
</feature>
<dbReference type="RefSeq" id="WP_184171362.1">
    <property type="nucleotide sequence ID" value="NZ_BAABAG010000015.1"/>
</dbReference>
<accession>A0A7W9N045</accession>
<dbReference type="InterPro" id="IPR058498">
    <property type="entry name" value="DUF8185"/>
</dbReference>
<organism evidence="3 4">
    <name type="scientific">Micrococcus endophyticus</name>
    <dbReference type="NCBI Taxonomy" id="455343"/>
    <lineage>
        <taxon>Bacteria</taxon>
        <taxon>Bacillati</taxon>
        <taxon>Actinomycetota</taxon>
        <taxon>Actinomycetes</taxon>
        <taxon>Micrococcales</taxon>
        <taxon>Micrococcaceae</taxon>
        <taxon>Micrococcus</taxon>
    </lineage>
</organism>
<evidence type="ECO:0000313" key="4">
    <source>
        <dbReference type="Proteomes" id="UP000567246"/>
    </source>
</evidence>
<dbReference type="Proteomes" id="UP000567246">
    <property type="component" value="Unassembled WGS sequence"/>
</dbReference>